<keyword evidence="2" id="KW-0812">Transmembrane</keyword>
<dbReference type="EMBL" id="BAAAHK010000004">
    <property type="protein sequence ID" value="GAA0933793.1"/>
    <property type="molecule type" value="Genomic_DNA"/>
</dbReference>
<keyword evidence="2" id="KW-0472">Membrane</keyword>
<gene>
    <name evidence="3" type="ORF">GCM10009554_19310</name>
</gene>
<name>A0ABP4AA80_9ACTN</name>
<accession>A0ABP4AA80</accession>
<evidence type="ECO:0008006" key="5">
    <source>
        <dbReference type="Google" id="ProtNLM"/>
    </source>
</evidence>
<keyword evidence="4" id="KW-1185">Reference proteome</keyword>
<organism evidence="3 4">
    <name type="scientific">Kribbella koreensis</name>
    <dbReference type="NCBI Taxonomy" id="57909"/>
    <lineage>
        <taxon>Bacteria</taxon>
        <taxon>Bacillati</taxon>
        <taxon>Actinomycetota</taxon>
        <taxon>Actinomycetes</taxon>
        <taxon>Propionibacteriales</taxon>
        <taxon>Kribbellaceae</taxon>
        <taxon>Kribbella</taxon>
    </lineage>
</organism>
<dbReference type="Proteomes" id="UP001500542">
    <property type="component" value="Unassembled WGS sequence"/>
</dbReference>
<feature type="compositionally biased region" description="Basic residues" evidence="1">
    <location>
        <begin position="148"/>
        <end position="158"/>
    </location>
</feature>
<evidence type="ECO:0000256" key="2">
    <source>
        <dbReference type="SAM" id="Phobius"/>
    </source>
</evidence>
<proteinExistence type="predicted"/>
<dbReference type="RefSeq" id="WP_343967110.1">
    <property type="nucleotide sequence ID" value="NZ_BAAAHK010000004.1"/>
</dbReference>
<sequence>MELKPLLITRISSALVWPVLAAVLVIVLYGNDVPLGVVIGVGVVALAAACYLGLFGWRLGVVCDDAGVEVHGLFRNRRIARDQVTSITDFPAVRWKSPDGKSHWTPIFAFTNIHRVMPLVDRHNEAAIAILQQWESERHRTAKADRRQQRRRRQRPAQ</sequence>
<feature type="transmembrane region" description="Helical" evidence="2">
    <location>
        <begin position="35"/>
        <end position="54"/>
    </location>
</feature>
<feature type="region of interest" description="Disordered" evidence="1">
    <location>
        <begin position="139"/>
        <end position="158"/>
    </location>
</feature>
<evidence type="ECO:0000313" key="3">
    <source>
        <dbReference type="EMBL" id="GAA0933793.1"/>
    </source>
</evidence>
<protein>
    <recommendedName>
        <fullName evidence="5">PH (Pleckstrin Homology) domain-containing protein</fullName>
    </recommendedName>
</protein>
<reference evidence="4" key="1">
    <citation type="journal article" date="2019" name="Int. J. Syst. Evol. Microbiol.">
        <title>The Global Catalogue of Microorganisms (GCM) 10K type strain sequencing project: providing services to taxonomists for standard genome sequencing and annotation.</title>
        <authorList>
            <consortium name="The Broad Institute Genomics Platform"/>
            <consortium name="The Broad Institute Genome Sequencing Center for Infectious Disease"/>
            <person name="Wu L."/>
            <person name="Ma J."/>
        </authorList>
    </citation>
    <scope>NUCLEOTIDE SEQUENCE [LARGE SCALE GENOMIC DNA]</scope>
    <source>
        <strain evidence="4">JCM 10977</strain>
    </source>
</reference>
<feature type="transmembrane region" description="Helical" evidence="2">
    <location>
        <begin position="7"/>
        <end position="29"/>
    </location>
</feature>
<evidence type="ECO:0000256" key="1">
    <source>
        <dbReference type="SAM" id="MobiDB-lite"/>
    </source>
</evidence>
<evidence type="ECO:0000313" key="4">
    <source>
        <dbReference type="Proteomes" id="UP001500542"/>
    </source>
</evidence>
<keyword evidence="2" id="KW-1133">Transmembrane helix</keyword>
<comment type="caution">
    <text evidence="3">The sequence shown here is derived from an EMBL/GenBank/DDBJ whole genome shotgun (WGS) entry which is preliminary data.</text>
</comment>